<evidence type="ECO:0000313" key="2">
    <source>
        <dbReference type="Proteomes" id="UP000466442"/>
    </source>
</evidence>
<dbReference type="SUPFAM" id="SSF51735">
    <property type="entry name" value="NAD(P)-binding Rossmann-fold domains"/>
    <property type="match status" value="1"/>
</dbReference>
<gene>
    <name evidence="1" type="ORF">GE061_004730</name>
</gene>
<dbReference type="PANTHER" id="PTHR43205:SF7">
    <property type="entry name" value="PROSTAGLANDIN REDUCTASE 1"/>
    <property type="match status" value="1"/>
</dbReference>
<evidence type="ECO:0000313" key="1">
    <source>
        <dbReference type="EMBL" id="KAF6202332.1"/>
    </source>
</evidence>
<dbReference type="AlphaFoldDB" id="A0A8S9X008"/>
<dbReference type="GO" id="GO:0006693">
    <property type="term" value="P:prostaglandin metabolic process"/>
    <property type="evidence" value="ECO:0007669"/>
    <property type="project" value="TreeGrafter"/>
</dbReference>
<dbReference type="Gene3D" id="3.40.50.720">
    <property type="entry name" value="NAD(P)-binding Rossmann-like Domain"/>
    <property type="match status" value="1"/>
</dbReference>
<dbReference type="OrthoDB" id="6344929at2759"/>
<proteinExistence type="predicted"/>
<comment type="caution">
    <text evidence="1">The sequence shown here is derived from an EMBL/GenBank/DDBJ whole genome shotgun (WGS) entry which is preliminary data.</text>
</comment>
<reference evidence="1" key="1">
    <citation type="journal article" date="2021" name="Mol. Ecol. Resour.">
        <title>Apolygus lucorum genome provides insights into omnivorousness and mesophyll feeding.</title>
        <authorList>
            <person name="Liu Y."/>
            <person name="Liu H."/>
            <person name="Wang H."/>
            <person name="Huang T."/>
            <person name="Liu B."/>
            <person name="Yang B."/>
            <person name="Yin L."/>
            <person name="Li B."/>
            <person name="Zhang Y."/>
            <person name="Zhang S."/>
            <person name="Jiang F."/>
            <person name="Zhang X."/>
            <person name="Ren Y."/>
            <person name="Wang B."/>
            <person name="Wang S."/>
            <person name="Lu Y."/>
            <person name="Wu K."/>
            <person name="Fan W."/>
            <person name="Wang G."/>
        </authorList>
    </citation>
    <scope>NUCLEOTIDE SEQUENCE</scope>
    <source>
        <strain evidence="1">12Hb</strain>
    </source>
</reference>
<dbReference type="EMBL" id="WIXP02000012">
    <property type="protein sequence ID" value="KAF6202332.1"/>
    <property type="molecule type" value="Genomic_DNA"/>
</dbReference>
<dbReference type="InterPro" id="IPR036291">
    <property type="entry name" value="NAD(P)-bd_dom_sf"/>
</dbReference>
<name>A0A8S9X008_APOLU</name>
<sequence>MSNSKCVIYRNTAFFGLTELCQPKAGETVCISGAAGAVGSLVGQIAKNLGGFRKAGGEGVRIFELGAKAPRPLGSLSCGSVRYTLHFSFNHKLWPMTMTTGSAAKPPPAAKKGSVVAASIAPETEVTGGPKKKLNNHWARPIFLQYDYMYNYYHNYYDDYIEYLDRRMRGIEPPEKPRPQTWAERALRTYTRNYYPHSTTYSTRQYQYKSERRSDTIVRTAHQQSFYSCFDRSLKPLLALLKVNDAATRRLLSSSFRGLRPRIQLYCTHLTGPTRGAQPIQKTTTIENMKPSSSNFDVHTTT</sequence>
<dbReference type="GO" id="GO:0047522">
    <property type="term" value="F:15-oxoprostaglandin 13-reductase [NAD(P)+] activity"/>
    <property type="evidence" value="ECO:0007669"/>
    <property type="project" value="TreeGrafter"/>
</dbReference>
<dbReference type="Proteomes" id="UP000466442">
    <property type="component" value="Linkage Group LG12"/>
</dbReference>
<dbReference type="PANTHER" id="PTHR43205">
    <property type="entry name" value="PROSTAGLANDIN REDUCTASE"/>
    <property type="match status" value="1"/>
</dbReference>
<dbReference type="InterPro" id="IPR045010">
    <property type="entry name" value="MDR_fam"/>
</dbReference>
<keyword evidence="2" id="KW-1185">Reference proteome</keyword>
<protein>
    <submittedName>
        <fullName evidence="1">Uncharacterized protein</fullName>
    </submittedName>
</protein>
<accession>A0A8S9X008</accession>
<organism evidence="1 2">
    <name type="scientific">Apolygus lucorum</name>
    <name type="common">Small green plant bug</name>
    <name type="synonym">Lygocoris lucorum</name>
    <dbReference type="NCBI Taxonomy" id="248454"/>
    <lineage>
        <taxon>Eukaryota</taxon>
        <taxon>Metazoa</taxon>
        <taxon>Ecdysozoa</taxon>
        <taxon>Arthropoda</taxon>
        <taxon>Hexapoda</taxon>
        <taxon>Insecta</taxon>
        <taxon>Pterygota</taxon>
        <taxon>Neoptera</taxon>
        <taxon>Paraneoptera</taxon>
        <taxon>Hemiptera</taxon>
        <taxon>Heteroptera</taxon>
        <taxon>Panheteroptera</taxon>
        <taxon>Cimicomorpha</taxon>
        <taxon>Miridae</taxon>
        <taxon>Mirini</taxon>
        <taxon>Apolygus</taxon>
    </lineage>
</organism>